<dbReference type="AlphaFoldDB" id="A0A174AGW6"/>
<reference evidence="1 2" key="1">
    <citation type="submission" date="2015-09" db="EMBL/GenBank/DDBJ databases">
        <authorList>
            <consortium name="Pathogen Informatics"/>
        </authorList>
    </citation>
    <scope>NUCLEOTIDE SEQUENCE [LARGE SCALE GENOMIC DNA]</scope>
    <source>
        <strain evidence="1 2">2789STDY5608835</strain>
    </source>
</reference>
<dbReference type="RefSeq" id="WP_055301955.1">
    <property type="nucleotide sequence ID" value="NZ_CYYR01000009.1"/>
</dbReference>
<dbReference type="InterPro" id="IPR032774">
    <property type="entry name" value="WG_beta_rep"/>
</dbReference>
<dbReference type="PANTHER" id="PTHR37841">
    <property type="entry name" value="GLR2918 PROTEIN"/>
    <property type="match status" value="1"/>
</dbReference>
<evidence type="ECO:0000313" key="2">
    <source>
        <dbReference type="Proteomes" id="UP000095395"/>
    </source>
</evidence>
<dbReference type="Proteomes" id="UP000095395">
    <property type="component" value="Unassembled WGS sequence"/>
</dbReference>
<sequence length="443" mass="49515">MKSKKVLFVFGITILLLTGWLLSVRSSTGAEVIAEQKQLVEQADQLAERKLYVRAIELYKEALQNKTSLTVDIQEKLLQAYEAYGDMDDYCELAAKRSADGTAKEEEYLKAAECYVEHADLEEAVPLLESGIAKLETTGLQDYLEQIRYAYTLSIVGFEQILPTEDNTLMPAYNGEKWGYINNNGRVEIAFDYDSATAFGTDGFAVVQQNDTYYSILKNGDWYGADDGSSYEKMSDVLMVSGSHILGQRKGSYSYYDYDFEPLAEAFQFEKMTGNACGVAAVCKDGKWGVITDSGKTVTDFIYEDAAVNSLGNAFAGDRAMVKENGKWHLIDIEGNRIGEQEFDNAKAPESNGYIAVANNDGRWGYIDRNGELIIDYQYNDAKSFSQKLGAVQSVNDWCYISIYNEKVIDEPLQAAEPFHNGIAQAETCEGMSLIKLKYFENE</sequence>
<evidence type="ECO:0000313" key="1">
    <source>
        <dbReference type="EMBL" id="CUN86765.1"/>
    </source>
</evidence>
<dbReference type="Pfam" id="PF14903">
    <property type="entry name" value="WG_beta_rep"/>
    <property type="match status" value="3"/>
</dbReference>
<dbReference type="EMBL" id="CYYR01000009">
    <property type="protein sequence ID" value="CUN86765.1"/>
    <property type="molecule type" value="Genomic_DNA"/>
</dbReference>
<proteinExistence type="predicted"/>
<dbReference type="SUPFAM" id="SSF69360">
    <property type="entry name" value="Cell wall binding repeat"/>
    <property type="match status" value="1"/>
</dbReference>
<protein>
    <submittedName>
        <fullName evidence="1">KWG Leptospira</fullName>
    </submittedName>
</protein>
<dbReference type="InterPro" id="IPR011990">
    <property type="entry name" value="TPR-like_helical_dom_sf"/>
</dbReference>
<name>A0A174AGW6_9FIRM</name>
<dbReference type="PANTHER" id="PTHR37841:SF1">
    <property type="entry name" value="DUF3298 DOMAIN-CONTAINING PROTEIN"/>
    <property type="match status" value="1"/>
</dbReference>
<dbReference type="Gene3D" id="1.25.40.10">
    <property type="entry name" value="Tetratricopeptide repeat domain"/>
    <property type="match status" value="1"/>
</dbReference>
<gene>
    <name evidence="1" type="ORF">ERS852392_01566</name>
</gene>
<organism evidence="1 2">
    <name type="scientific">Roseburia inulinivorans</name>
    <dbReference type="NCBI Taxonomy" id="360807"/>
    <lineage>
        <taxon>Bacteria</taxon>
        <taxon>Bacillati</taxon>
        <taxon>Bacillota</taxon>
        <taxon>Clostridia</taxon>
        <taxon>Lachnospirales</taxon>
        <taxon>Lachnospiraceae</taxon>
        <taxon>Roseburia</taxon>
    </lineage>
</organism>
<accession>A0A174AGW6</accession>